<dbReference type="Proteomes" id="UP001152797">
    <property type="component" value="Unassembled WGS sequence"/>
</dbReference>
<evidence type="ECO:0000313" key="6">
    <source>
        <dbReference type="Proteomes" id="UP001152797"/>
    </source>
</evidence>
<reference evidence="5 6" key="2">
    <citation type="submission" date="2024-05" db="EMBL/GenBank/DDBJ databases">
        <authorList>
            <person name="Chen Y."/>
            <person name="Shah S."/>
            <person name="Dougan E. K."/>
            <person name="Thang M."/>
            <person name="Chan C."/>
        </authorList>
    </citation>
    <scope>NUCLEOTIDE SEQUENCE [LARGE SCALE GENOMIC DNA]</scope>
</reference>
<keyword evidence="6" id="KW-1185">Reference proteome</keyword>
<sequence length="2087" mass="232935">MTDSDGGLSLPSNPGSASEEEVEQGAVSSQLPGESQCCDADCLDRITSMPEYSRKADEIRQAIKEELGLEKRNEFQFQVLRTWMAGESSKSQSQRRYQFQDLPICRIAASDILQCNKGKVTKLTKEIVDGRVSAPRDLRVGGGQVKMPRQESLQVQNAETMWCWVHSFLAEPLAEGVGKVKFDVATKVKELLKMDPVSEVFNASSLEPRHVHPNVTLSELLDVAKNFLSHLQPPPSYRTWVRIYHRSWEKTVRFRGENQHSKCSVCEDMKEYKRQASTLSDANLVANAYVQHLHLMLQDRKADAFWRQIGFDSVKSGVTFLHEGASTWLTMTIDGMDCAKFKVPLNISQSKLFQRMHRPEMKLSLVVVDGLLEIYNLMNHDIPTTANLDISLISDAMLLCYSRLHAAGLQFPKGLRVHADNCTSETKNQVAFKAGAFMICQGFFDVIVWSYFQTGHSHGLPDQRFSEVRHLLFQESTLQTPSDFVKVLEKVKPRQQRELAVQRVECMEDWNKFLEPLEITLHSHNTTRRMKQAGQHACHYFLMVTREKYAQFGDVGMVENFQDEPPSPKDVVLVLKSHLSSDDISQKPFVFLPASALQNLQGWPEYTVQLNKMSKETEKELRKTIEKVTQPPWHMEAAAEYIEQLIRQSGCHPQCVRDSHPLEELKAKLADGESKPEPGVFKASDMDFWKTDPAKVEVKRAAKKRSAAKSKAAVPVSGAQPSHAAVAIDLPSGNEDEAAPAAGPGLPAGPRVAESSRSVERCKLCWRVAASIHKMGMASAASLDVINGCDLLTTDGRMIALALLAERRPMFLMTSPPCTMYSELTRLWNAAKMSWEVRALRQRDADHMLKFALEMCRIQGKVKQLASHPDTKMVTFDQSSYNNLLMTSKDCKCDQDDKGDQSNLAWMADIMAAPVTPGGMSESIEELLDKSMESESANETRSKADEDLFSMAKKEEDVKMEQAKSDLRALEDAVKSAGTEDFKPAFYAFGKAVLEHCNGARNVLTSVLGDELAHGQEFLNQIAEFFPKSDAISFATQLPGNDSDEFNLHLTDLSWLPHSSTKPAPYLQYLHTCLQLWDEITTNGFITKGDPILLWDGPTGHADKGKFAWVYFLKGAARASMALFTAVISVNLGVRLSVLHRELYDSLMVIRCRRGSMSHDLMQVAFTNAKLSSRGAIRKSHDVACWLSKMSMLVDRGLKAESAIKAWNQEATRESQLTGQKRVALLALLSGPDGTTKLLLDHASFFGSASAFSEECFAAKNLFPGYFPRTVLDKTWRSRLTVTDAGFLLFLRYTDACHHQKLPETRGKLSKERCAELSQLTQLVVAVEAELKEGGVVTSKLTDALLDCDANLELELQVALSEKAAKWKPADLTLVQEILKAHSATADSKFFVEKRVVAAGELEREEFDLMKKMFEHDLKSFENWKVRCQDRDSAVYHAELQHKVQRQHEAQKQAQSLFDITSVNWFASLEVLGSPNEVTHRIKATVNKLMKTFQVRSEEIYLLQVCNWSSPSLVSSAAQKCQATVLGALCNDATSSGRSLGCVFEPCHTYNKGQLWKQEEMLHKMLVNARCNIDGRFVLPFVERQDDRDQRSMCRHGRLTFPSEDEAFGKVWSEWKSCPILSKGLLEEAHCLPTKELVTIEDCSESALPASTTLTHTTNPAEKCCQLGKDAYHSFLRGALGTLGTKSSKPVVLVVDLFAHTGDLALAVFKEKFAPAMSNHLHYLAFHANQLEVEWAKQHHIEHVFGNFLTGDFKPLTPLPGPPDQLAMPGPTPPTLSLLAWGTGKAKETLKTPDKVLKAWWDGNFSLEFREFVEAARQNHELDVKITDDSSTGRPTKRPRLTEAEGAKVETQAETEVKDAKIESKDLSDLPTLCYEAKVTANPKLVVKVTIGQGVFLENTGTSDESIKAGVVLCGYYKGKFWSPDSTSEAPSEKADVTFRLTSNLDHVMLNSKYQPLGDIIKAKRQLTPADAHVSYHELIDSPTPTDASAFKLEPKKMTVYFKVADFPAVKTEEGEGEAKLMIPAAHLAGAIPEKVWRDSQLAEIVWAVKWPAVAAKGLQPIRPMVMTSKEFVIKSKTAVVIAKPNV</sequence>
<dbReference type="Pfam" id="PF25273">
    <property type="entry name" value="DUF7869"/>
    <property type="match status" value="1"/>
</dbReference>
<proteinExistence type="predicted"/>
<name>A0A9P1CL16_9DINO</name>
<comment type="caution">
    <text evidence="4">The sequence shown here is derived from an EMBL/GenBank/DDBJ whole genome shotgun (WGS) entry which is preliminary data.</text>
</comment>
<feature type="region of interest" description="Disordered" evidence="2">
    <location>
        <begin position="733"/>
        <end position="752"/>
    </location>
</feature>
<feature type="domain" description="DUF7869" evidence="3">
    <location>
        <begin position="379"/>
        <end position="539"/>
    </location>
</feature>
<evidence type="ECO:0000259" key="3">
    <source>
        <dbReference type="Pfam" id="PF25273"/>
    </source>
</evidence>
<feature type="coiled-coil region" evidence="1">
    <location>
        <begin position="953"/>
        <end position="980"/>
    </location>
</feature>
<dbReference type="EMBL" id="CAMXCT020001824">
    <property type="protein sequence ID" value="CAL1146751.1"/>
    <property type="molecule type" value="Genomic_DNA"/>
</dbReference>
<dbReference type="InterPro" id="IPR057191">
    <property type="entry name" value="DUF7869"/>
</dbReference>
<evidence type="ECO:0000313" key="5">
    <source>
        <dbReference type="EMBL" id="CAL4780688.1"/>
    </source>
</evidence>
<gene>
    <name evidence="4" type="ORF">C1SCF055_LOCUS20135</name>
</gene>
<evidence type="ECO:0000313" key="4">
    <source>
        <dbReference type="EMBL" id="CAI3993376.1"/>
    </source>
</evidence>
<dbReference type="OrthoDB" id="411999at2759"/>
<feature type="region of interest" description="Disordered" evidence="2">
    <location>
        <begin position="1827"/>
        <end position="1857"/>
    </location>
</feature>
<reference evidence="4" key="1">
    <citation type="submission" date="2022-10" db="EMBL/GenBank/DDBJ databases">
        <authorList>
            <person name="Chen Y."/>
            <person name="Dougan E. K."/>
            <person name="Chan C."/>
            <person name="Rhodes N."/>
            <person name="Thang M."/>
        </authorList>
    </citation>
    <scope>NUCLEOTIDE SEQUENCE</scope>
</reference>
<feature type="compositionally biased region" description="Low complexity" evidence="2">
    <location>
        <begin position="739"/>
        <end position="750"/>
    </location>
</feature>
<dbReference type="EMBL" id="CAMXCT030001824">
    <property type="protein sequence ID" value="CAL4780688.1"/>
    <property type="molecule type" value="Genomic_DNA"/>
</dbReference>
<evidence type="ECO:0000256" key="1">
    <source>
        <dbReference type="SAM" id="Coils"/>
    </source>
</evidence>
<organism evidence="4">
    <name type="scientific">Cladocopium goreaui</name>
    <dbReference type="NCBI Taxonomy" id="2562237"/>
    <lineage>
        <taxon>Eukaryota</taxon>
        <taxon>Sar</taxon>
        <taxon>Alveolata</taxon>
        <taxon>Dinophyceae</taxon>
        <taxon>Suessiales</taxon>
        <taxon>Symbiodiniaceae</taxon>
        <taxon>Cladocopium</taxon>
    </lineage>
</organism>
<protein>
    <submittedName>
        <fullName evidence="5">Integrase catalytic domain-containing protein</fullName>
    </submittedName>
</protein>
<feature type="region of interest" description="Disordered" evidence="2">
    <location>
        <begin position="1"/>
        <end position="34"/>
    </location>
</feature>
<accession>A0A9P1CL16</accession>
<evidence type="ECO:0000256" key="2">
    <source>
        <dbReference type="SAM" id="MobiDB-lite"/>
    </source>
</evidence>
<dbReference type="EMBL" id="CAMXCT010001824">
    <property type="protein sequence ID" value="CAI3993376.1"/>
    <property type="molecule type" value="Genomic_DNA"/>
</dbReference>
<keyword evidence="1" id="KW-0175">Coiled coil</keyword>